<dbReference type="AlphaFoldDB" id="A0A5C3P5T2"/>
<name>A0A5C3P5T2_9APHY</name>
<dbReference type="InParanoid" id="A0A5C3P5T2"/>
<sequence>MATHQLTPVIPVCFNEMLDVVCHPAVGPSPALETLVETLNQMALDLPPELYTRIADNLPTPDKCRLAVVSVQVHDAVIISMYRDLFLVDQGMIRLLRGLLSYTRRGDGGCRRNPAVYEVRTVTYATTDAQLDAVALPLLCSLIEHAVKLRYIAIDFSTESLPVARKLFRHSGLRRNEPSPLLSRWHPHNNQYNQCKLSVPALECVRSSHLEVLEDLCKFRALKSIIVEDGTSELETNYNFIKTFRGYSGRNGLQTFAYSTSVEQEPTLLSVIAYVFPNLRHISVSLHKRDVINRLTLYLLL</sequence>
<gene>
    <name evidence="1" type="ORF">K466DRAFT_601531</name>
</gene>
<dbReference type="Proteomes" id="UP000308197">
    <property type="component" value="Unassembled WGS sequence"/>
</dbReference>
<proteinExistence type="predicted"/>
<evidence type="ECO:0008006" key="3">
    <source>
        <dbReference type="Google" id="ProtNLM"/>
    </source>
</evidence>
<organism evidence="1 2">
    <name type="scientific">Polyporus arcularius HHB13444</name>
    <dbReference type="NCBI Taxonomy" id="1314778"/>
    <lineage>
        <taxon>Eukaryota</taxon>
        <taxon>Fungi</taxon>
        <taxon>Dikarya</taxon>
        <taxon>Basidiomycota</taxon>
        <taxon>Agaricomycotina</taxon>
        <taxon>Agaricomycetes</taxon>
        <taxon>Polyporales</taxon>
        <taxon>Polyporaceae</taxon>
        <taxon>Polyporus</taxon>
    </lineage>
</organism>
<keyword evidence="2" id="KW-1185">Reference proteome</keyword>
<accession>A0A5C3P5T2</accession>
<dbReference type="EMBL" id="ML211279">
    <property type="protein sequence ID" value="TFK85014.1"/>
    <property type="molecule type" value="Genomic_DNA"/>
</dbReference>
<evidence type="ECO:0000313" key="2">
    <source>
        <dbReference type="Proteomes" id="UP000308197"/>
    </source>
</evidence>
<protein>
    <recommendedName>
        <fullName evidence="3">F-box domain-containing protein</fullName>
    </recommendedName>
</protein>
<reference evidence="1 2" key="1">
    <citation type="journal article" date="2019" name="Nat. Ecol. Evol.">
        <title>Megaphylogeny resolves global patterns of mushroom evolution.</title>
        <authorList>
            <person name="Varga T."/>
            <person name="Krizsan K."/>
            <person name="Foldi C."/>
            <person name="Dima B."/>
            <person name="Sanchez-Garcia M."/>
            <person name="Sanchez-Ramirez S."/>
            <person name="Szollosi G.J."/>
            <person name="Szarkandi J.G."/>
            <person name="Papp V."/>
            <person name="Albert L."/>
            <person name="Andreopoulos W."/>
            <person name="Angelini C."/>
            <person name="Antonin V."/>
            <person name="Barry K.W."/>
            <person name="Bougher N.L."/>
            <person name="Buchanan P."/>
            <person name="Buyck B."/>
            <person name="Bense V."/>
            <person name="Catcheside P."/>
            <person name="Chovatia M."/>
            <person name="Cooper J."/>
            <person name="Damon W."/>
            <person name="Desjardin D."/>
            <person name="Finy P."/>
            <person name="Geml J."/>
            <person name="Haridas S."/>
            <person name="Hughes K."/>
            <person name="Justo A."/>
            <person name="Karasinski D."/>
            <person name="Kautmanova I."/>
            <person name="Kiss B."/>
            <person name="Kocsube S."/>
            <person name="Kotiranta H."/>
            <person name="LaButti K.M."/>
            <person name="Lechner B.E."/>
            <person name="Liimatainen K."/>
            <person name="Lipzen A."/>
            <person name="Lukacs Z."/>
            <person name="Mihaltcheva S."/>
            <person name="Morgado L.N."/>
            <person name="Niskanen T."/>
            <person name="Noordeloos M.E."/>
            <person name="Ohm R.A."/>
            <person name="Ortiz-Santana B."/>
            <person name="Ovrebo C."/>
            <person name="Racz N."/>
            <person name="Riley R."/>
            <person name="Savchenko A."/>
            <person name="Shiryaev A."/>
            <person name="Soop K."/>
            <person name="Spirin V."/>
            <person name="Szebenyi C."/>
            <person name="Tomsovsky M."/>
            <person name="Tulloss R.E."/>
            <person name="Uehling J."/>
            <person name="Grigoriev I.V."/>
            <person name="Vagvolgyi C."/>
            <person name="Papp T."/>
            <person name="Martin F.M."/>
            <person name="Miettinen O."/>
            <person name="Hibbett D.S."/>
            <person name="Nagy L.G."/>
        </authorList>
    </citation>
    <scope>NUCLEOTIDE SEQUENCE [LARGE SCALE GENOMIC DNA]</scope>
    <source>
        <strain evidence="1 2">HHB13444</strain>
    </source>
</reference>
<evidence type="ECO:0000313" key="1">
    <source>
        <dbReference type="EMBL" id="TFK85014.1"/>
    </source>
</evidence>